<accession>A0A147KGH6</accession>
<gene>
    <name evidence="1" type="ORF">AC529_12365</name>
</gene>
<dbReference type="EMBL" id="LGEM01000091">
    <property type="protein sequence ID" value="KUP96405.1"/>
    <property type="molecule type" value="Genomic_DNA"/>
</dbReference>
<reference evidence="2" key="1">
    <citation type="journal article" date="2017" name="Acta Aliment.">
        <title>Plant polysaccharide degrading enzyme system of Thermpbifida cellulosilytica TB100 revealed by de novo genome project data.</title>
        <authorList>
            <person name="Toth A."/>
            <person name="Baka E."/>
            <person name="Luzics S."/>
            <person name="Bata-Vidacs I."/>
            <person name="Nagy I."/>
            <person name="Balint B."/>
            <person name="Herceg R."/>
            <person name="Olasz F."/>
            <person name="Wilk T."/>
            <person name="Nagy T."/>
            <person name="Kriszt B."/>
            <person name="Nagy I."/>
            <person name="Kukolya J."/>
        </authorList>
    </citation>
    <scope>NUCLEOTIDE SEQUENCE [LARGE SCALE GENOMIC DNA]</scope>
    <source>
        <strain evidence="2">TB100</strain>
    </source>
</reference>
<keyword evidence="2" id="KW-1185">Reference proteome</keyword>
<dbReference type="AlphaFoldDB" id="A0A147KGH6"/>
<evidence type="ECO:0000313" key="2">
    <source>
        <dbReference type="Proteomes" id="UP000074382"/>
    </source>
</evidence>
<evidence type="ECO:0000313" key="1">
    <source>
        <dbReference type="EMBL" id="KUP96405.1"/>
    </source>
</evidence>
<dbReference type="PATRIC" id="fig|665004.4.peg.659"/>
<protein>
    <submittedName>
        <fullName evidence="1">Uncharacterized protein</fullName>
    </submittedName>
</protein>
<dbReference type="RefSeq" id="WP_068753374.1">
    <property type="nucleotide sequence ID" value="NZ_KQ950180.1"/>
</dbReference>
<dbReference type="OrthoDB" id="4223264at2"/>
<name>A0A147KGH6_THECS</name>
<proteinExistence type="predicted"/>
<dbReference type="Proteomes" id="UP000074382">
    <property type="component" value="Unassembled WGS sequence"/>
</dbReference>
<dbReference type="STRING" id="665004.AC529_12365"/>
<sequence>MTFKMTWALVAEHADEWTGDSYRQATMILKERVDAAVSASGMNAEAQAHWRETFLGPLRESLFTEGRSAVEAGRDWSKAAGPLLVALTPTS</sequence>
<organism evidence="1 2">
    <name type="scientific">Thermobifida cellulosilytica TB100</name>
    <dbReference type="NCBI Taxonomy" id="665004"/>
    <lineage>
        <taxon>Bacteria</taxon>
        <taxon>Bacillati</taxon>
        <taxon>Actinomycetota</taxon>
        <taxon>Actinomycetes</taxon>
        <taxon>Streptosporangiales</taxon>
        <taxon>Nocardiopsidaceae</taxon>
        <taxon>Thermobifida</taxon>
    </lineage>
</organism>
<comment type="caution">
    <text evidence="1">The sequence shown here is derived from an EMBL/GenBank/DDBJ whole genome shotgun (WGS) entry which is preliminary data.</text>
</comment>